<comment type="caution">
    <text evidence="1">The sequence shown here is derived from an EMBL/GenBank/DDBJ whole genome shotgun (WGS) entry which is preliminary data.</text>
</comment>
<protein>
    <submittedName>
        <fullName evidence="1">Uncharacterized protein</fullName>
    </submittedName>
</protein>
<dbReference type="Proteomes" id="UP000634136">
    <property type="component" value="Unassembled WGS sequence"/>
</dbReference>
<proteinExistence type="predicted"/>
<organism evidence="1 2">
    <name type="scientific">Senna tora</name>
    <dbReference type="NCBI Taxonomy" id="362788"/>
    <lineage>
        <taxon>Eukaryota</taxon>
        <taxon>Viridiplantae</taxon>
        <taxon>Streptophyta</taxon>
        <taxon>Embryophyta</taxon>
        <taxon>Tracheophyta</taxon>
        <taxon>Spermatophyta</taxon>
        <taxon>Magnoliopsida</taxon>
        <taxon>eudicotyledons</taxon>
        <taxon>Gunneridae</taxon>
        <taxon>Pentapetalae</taxon>
        <taxon>rosids</taxon>
        <taxon>fabids</taxon>
        <taxon>Fabales</taxon>
        <taxon>Fabaceae</taxon>
        <taxon>Caesalpinioideae</taxon>
        <taxon>Cassia clade</taxon>
        <taxon>Senna</taxon>
    </lineage>
</organism>
<evidence type="ECO:0000313" key="1">
    <source>
        <dbReference type="EMBL" id="KAF7816404.1"/>
    </source>
</evidence>
<keyword evidence="2" id="KW-1185">Reference proteome</keyword>
<sequence length="38" mass="4304">MALTKFEDFACKNAFQIHSLCPYTKLCSLLISSTRKHG</sequence>
<evidence type="ECO:0000313" key="2">
    <source>
        <dbReference type="Proteomes" id="UP000634136"/>
    </source>
</evidence>
<name>A0A834TFJ2_9FABA</name>
<dbReference type="AlphaFoldDB" id="A0A834TFJ2"/>
<dbReference type="EMBL" id="JAAIUW010000009">
    <property type="protein sequence ID" value="KAF7816404.1"/>
    <property type="molecule type" value="Genomic_DNA"/>
</dbReference>
<accession>A0A834TFJ2</accession>
<reference evidence="1" key="1">
    <citation type="submission" date="2020-09" db="EMBL/GenBank/DDBJ databases">
        <title>Genome-Enabled Discovery of Anthraquinone Biosynthesis in Senna tora.</title>
        <authorList>
            <person name="Kang S.-H."/>
            <person name="Pandey R.P."/>
            <person name="Lee C.-M."/>
            <person name="Sim J.-S."/>
            <person name="Jeong J.-T."/>
            <person name="Choi B.-S."/>
            <person name="Jung M."/>
            <person name="Ginzburg D."/>
            <person name="Zhao K."/>
            <person name="Won S.Y."/>
            <person name="Oh T.-J."/>
            <person name="Yu Y."/>
            <person name="Kim N.-H."/>
            <person name="Lee O.R."/>
            <person name="Lee T.-H."/>
            <person name="Bashyal P."/>
            <person name="Kim T.-S."/>
            <person name="Lee W.-H."/>
            <person name="Kawkins C."/>
            <person name="Kim C.-K."/>
            <person name="Kim J.S."/>
            <person name="Ahn B.O."/>
            <person name="Rhee S.Y."/>
            <person name="Sohng J.K."/>
        </authorList>
    </citation>
    <scope>NUCLEOTIDE SEQUENCE</scope>
    <source>
        <tissue evidence="1">Leaf</tissue>
    </source>
</reference>
<gene>
    <name evidence="1" type="ORF">G2W53_030373</name>
</gene>